<feature type="non-terminal residue" evidence="1">
    <location>
        <position position="1"/>
    </location>
</feature>
<dbReference type="EMBL" id="ADBV01009423">
    <property type="protein sequence ID" value="EJW76198.1"/>
    <property type="molecule type" value="Genomic_DNA"/>
</dbReference>
<dbReference type="AlphaFoldDB" id="J9E232"/>
<evidence type="ECO:0000313" key="1">
    <source>
        <dbReference type="EMBL" id="EJW76198.1"/>
    </source>
</evidence>
<reference evidence="2" key="1">
    <citation type="submission" date="2012-08" db="EMBL/GenBank/DDBJ databases">
        <title>The Genome Sequence of Wuchereria bancrofti.</title>
        <authorList>
            <person name="Nutman T.B."/>
            <person name="Fink D.L."/>
            <person name="Russ C."/>
            <person name="Young S."/>
            <person name="Zeng Q."/>
            <person name="Koehrsen M."/>
            <person name="Alvarado L."/>
            <person name="Berlin A."/>
            <person name="Chapman S.B."/>
            <person name="Chen Z."/>
            <person name="Freedman E."/>
            <person name="Gellesch M."/>
            <person name="Goldberg J."/>
            <person name="Griggs A."/>
            <person name="Gujja S."/>
            <person name="Heilman E.R."/>
            <person name="Heiman D."/>
            <person name="Hepburn T."/>
            <person name="Howarth C."/>
            <person name="Jen D."/>
            <person name="Larson L."/>
            <person name="Lewis B."/>
            <person name="Mehta T."/>
            <person name="Park D."/>
            <person name="Pearson M."/>
            <person name="Roberts A."/>
            <person name="Saif S."/>
            <person name="Shea T."/>
            <person name="Shenoy N."/>
            <person name="Sisk P."/>
            <person name="Stolte C."/>
            <person name="Sykes S."/>
            <person name="Walk T."/>
            <person name="White J."/>
            <person name="Yandava C."/>
            <person name="Haas B."/>
            <person name="Henn M.R."/>
            <person name="Nusbaum C."/>
            <person name="Birren B."/>
        </authorList>
    </citation>
    <scope>NUCLEOTIDE SEQUENCE [LARGE SCALE GENOMIC DNA]</scope>
    <source>
        <strain evidence="2">NA</strain>
    </source>
</reference>
<dbReference type="Proteomes" id="UP000004810">
    <property type="component" value="Unassembled WGS sequence"/>
</dbReference>
<organism evidence="1 2">
    <name type="scientific">Wuchereria bancrofti</name>
    <dbReference type="NCBI Taxonomy" id="6293"/>
    <lineage>
        <taxon>Eukaryota</taxon>
        <taxon>Metazoa</taxon>
        <taxon>Ecdysozoa</taxon>
        <taxon>Nematoda</taxon>
        <taxon>Chromadorea</taxon>
        <taxon>Rhabditida</taxon>
        <taxon>Spirurina</taxon>
        <taxon>Spiruromorpha</taxon>
        <taxon>Filarioidea</taxon>
        <taxon>Onchocercidae</taxon>
        <taxon>Wuchereria</taxon>
    </lineage>
</organism>
<evidence type="ECO:0000313" key="2">
    <source>
        <dbReference type="Proteomes" id="UP000004810"/>
    </source>
</evidence>
<comment type="caution">
    <text evidence="1">The sequence shown here is derived from an EMBL/GenBank/DDBJ whole genome shotgun (WGS) entry which is preliminary data.</text>
</comment>
<proteinExistence type="predicted"/>
<accession>J9E232</accession>
<name>J9E232_WUCBA</name>
<sequence length="80" mass="8963">SSYRLLIDGIAYARTACKLKYMTGGAVVAYGLPIVTCLSEDMMEMKQQSKTTQLFNKDITLLPKSRELLATQPIERGNLY</sequence>
<protein>
    <submittedName>
        <fullName evidence="1">Uncharacterized protein</fullName>
    </submittedName>
</protein>
<gene>
    <name evidence="1" type="ORF">WUBG_12894</name>
</gene>